<proteinExistence type="predicted"/>
<evidence type="ECO:0000313" key="2">
    <source>
        <dbReference type="EMBL" id="MQY04441.1"/>
    </source>
</evidence>
<evidence type="ECO:0000313" key="3">
    <source>
        <dbReference type="Proteomes" id="UP000487268"/>
    </source>
</evidence>
<dbReference type="AlphaFoldDB" id="A0A7K0BTG4"/>
<gene>
    <name evidence="2" type="ORF">ACRB68_24950</name>
</gene>
<organism evidence="2 3">
    <name type="scientific">Actinomadura macrotermitis</name>
    <dbReference type="NCBI Taxonomy" id="2585200"/>
    <lineage>
        <taxon>Bacteria</taxon>
        <taxon>Bacillati</taxon>
        <taxon>Actinomycetota</taxon>
        <taxon>Actinomycetes</taxon>
        <taxon>Streptosporangiales</taxon>
        <taxon>Thermomonosporaceae</taxon>
        <taxon>Actinomadura</taxon>
    </lineage>
</organism>
<keyword evidence="3" id="KW-1185">Reference proteome</keyword>
<evidence type="ECO:0000256" key="1">
    <source>
        <dbReference type="SAM" id="SignalP"/>
    </source>
</evidence>
<name>A0A7K0BTG4_9ACTN</name>
<comment type="caution">
    <text evidence="2">The sequence shown here is derived from an EMBL/GenBank/DDBJ whole genome shotgun (WGS) entry which is preliminary data.</text>
</comment>
<sequence length="351" mass="35702">MISIVPDMKIVSPRRGLAALALTAAPALSLLPAQAAHAAEAAVASTTVSPSVISAGQEAIQTVTLAEPAQAGGVTVQLRDLNVSEDPNYLQATGHKVVVPAGQRSVSFPIRVQSEIGGSTTDLRAVVGESHAETQITVRPQETNGQGVLQEVTEFLLNGRPSAGTVVAGATVTGTVKLKAPAPTGGLAVDIRNHPGDTAALRTPAYVVVPAGSTTGTFTLKALPDDGPKSVTVSADLGHGFVLNGATVVPKGFSVGALRGLHTPCSTYCNPNWGVVSVGDLWHPFGAVIKLQSSNPAIKVPEKVEIPAGKPDAGFTFDVEQGTAPGTTGTVTATWQLGLAGPVTAKVYVQN</sequence>
<reference evidence="2 3" key="1">
    <citation type="submission" date="2019-10" db="EMBL/GenBank/DDBJ databases">
        <title>Actinomadura rubteroloni sp. nov. and Actinomadura macrotermitis sp. nov., isolated from the gut of fungus growing-termite Macrotermes natalensis.</title>
        <authorList>
            <person name="Benndorf R."/>
            <person name="Martin K."/>
            <person name="Kuefner M."/>
            <person name="De Beer W."/>
            <person name="Kaster A.-K."/>
            <person name="Vollmers J."/>
            <person name="Poulsen M."/>
            <person name="Beemelmanns C."/>
        </authorList>
    </citation>
    <scope>NUCLEOTIDE SEQUENCE [LARGE SCALE GENOMIC DNA]</scope>
    <source>
        <strain evidence="2 3">RB68</strain>
    </source>
</reference>
<feature type="chain" id="PRO_5029507804" description="Secreted protein" evidence="1">
    <location>
        <begin position="39"/>
        <end position="351"/>
    </location>
</feature>
<evidence type="ECO:0008006" key="4">
    <source>
        <dbReference type="Google" id="ProtNLM"/>
    </source>
</evidence>
<accession>A0A7K0BTG4</accession>
<keyword evidence="1" id="KW-0732">Signal</keyword>
<feature type="signal peptide" evidence="1">
    <location>
        <begin position="1"/>
        <end position="38"/>
    </location>
</feature>
<dbReference type="EMBL" id="WEGH01000002">
    <property type="protein sequence ID" value="MQY04441.1"/>
    <property type="molecule type" value="Genomic_DNA"/>
</dbReference>
<dbReference type="Proteomes" id="UP000487268">
    <property type="component" value="Unassembled WGS sequence"/>
</dbReference>
<protein>
    <recommendedName>
        <fullName evidence="4">Secreted protein</fullName>
    </recommendedName>
</protein>